<evidence type="ECO:0000313" key="3">
    <source>
        <dbReference type="Proteomes" id="UP000799429"/>
    </source>
</evidence>
<reference evidence="2" key="1">
    <citation type="journal article" date="2020" name="Stud. Mycol.">
        <title>101 Dothideomycetes genomes: a test case for predicting lifestyles and emergence of pathogens.</title>
        <authorList>
            <person name="Haridas S."/>
            <person name="Albert R."/>
            <person name="Binder M."/>
            <person name="Bloem J."/>
            <person name="Labutti K."/>
            <person name="Salamov A."/>
            <person name="Andreopoulos B."/>
            <person name="Baker S."/>
            <person name="Barry K."/>
            <person name="Bills G."/>
            <person name="Bluhm B."/>
            <person name="Cannon C."/>
            <person name="Castanera R."/>
            <person name="Culley D."/>
            <person name="Daum C."/>
            <person name="Ezra D."/>
            <person name="Gonzalez J."/>
            <person name="Henrissat B."/>
            <person name="Kuo A."/>
            <person name="Liang C."/>
            <person name="Lipzen A."/>
            <person name="Lutzoni F."/>
            <person name="Magnuson J."/>
            <person name="Mondo S."/>
            <person name="Nolan M."/>
            <person name="Ohm R."/>
            <person name="Pangilinan J."/>
            <person name="Park H.-J."/>
            <person name="Ramirez L."/>
            <person name="Alfaro M."/>
            <person name="Sun H."/>
            <person name="Tritt A."/>
            <person name="Yoshinaga Y."/>
            <person name="Zwiers L.-H."/>
            <person name="Turgeon B."/>
            <person name="Goodwin S."/>
            <person name="Spatafora J."/>
            <person name="Crous P."/>
            <person name="Grigoriev I."/>
        </authorList>
    </citation>
    <scope>NUCLEOTIDE SEQUENCE</scope>
    <source>
        <strain evidence="2">CBS 101060</strain>
    </source>
</reference>
<evidence type="ECO:0000313" key="2">
    <source>
        <dbReference type="EMBL" id="KAF2840760.1"/>
    </source>
</evidence>
<evidence type="ECO:0008006" key="4">
    <source>
        <dbReference type="Google" id="ProtNLM"/>
    </source>
</evidence>
<dbReference type="Proteomes" id="UP000799429">
    <property type="component" value="Unassembled WGS sequence"/>
</dbReference>
<dbReference type="PANTHER" id="PTHR34883:SF4">
    <property type="entry name" value="CUPREDOXIN"/>
    <property type="match status" value="1"/>
</dbReference>
<dbReference type="OrthoDB" id="1921208at2759"/>
<dbReference type="Gene3D" id="2.60.40.420">
    <property type="entry name" value="Cupredoxins - blue copper proteins"/>
    <property type="match status" value="1"/>
</dbReference>
<accession>A0A9P4SDT6</accession>
<dbReference type="SUPFAM" id="SSF49503">
    <property type="entry name" value="Cupredoxins"/>
    <property type="match status" value="1"/>
</dbReference>
<organism evidence="2 3">
    <name type="scientific">Patellaria atrata CBS 101060</name>
    <dbReference type="NCBI Taxonomy" id="1346257"/>
    <lineage>
        <taxon>Eukaryota</taxon>
        <taxon>Fungi</taxon>
        <taxon>Dikarya</taxon>
        <taxon>Ascomycota</taxon>
        <taxon>Pezizomycotina</taxon>
        <taxon>Dothideomycetes</taxon>
        <taxon>Dothideomycetes incertae sedis</taxon>
        <taxon>Patellariales</taxon>
        <taxon>Patellariaceae</taxon>
        <taxon>Patellaria</taxon>
    </lineage>
</organism>
<comment type="caution">
    <text evidence="2">The sequence shown here is derived from an EMBL/GenBank/DDBJ whole genome shotgun (WGS) entry which is preliminary data.</text>
</comment>
<name>A0A9P4SDT6_9PEZI</name>
<feature type="signal peptide" evidence="1">
    <location>
        <begin position="1"/>
        <end position="16"/>
    </location>
</feature>
<evidence type="ECO:0000256" key="1">
    <source>
        <dbReference type="SAM" id="SignalP"/>
    </source>
</evidence>
<gene>
    <name evidence="2" type="ORF">M501DRAFT_930681</name>
</gene>
<keyword evidence="1" id="KW-0732">Signal</keyword>
<dbReference type="PANTHER" id="PTHR34883">
    <property type="entry name" value="SERINE-RICH PROTEIN, PUTATIVE-RELATED-RELATED"/>
    <property type="match status" value="1"/>
</dbReference>
<protein>
    <recommendedName>
        <fullName evidence="4">Cupredoxin</fullName>
    </recommendedName>
</protein>
<keyword evidence="3" id="KW-1185">Reference proteome</keyword>
<proteinExistence type="predicted"/>
<dbReference type="CDD" id="cd00920">
    <property type="entry name" value="Cupredoxin"/>
    <property type="match status" value="1"/>
</dbReference>
<dbReference type="EMBL" id="MU006092">
    <property type="protein sequence ID" value="KAF2840760.1"/>
    <property type="molecule type" value="Genomic_DNA"/>
</dbReference>
<dbReference type="InterPro" id="IPR052953">
    <property type="entry name" value="Ser-rich/MCO-related"/>
</dbReference>
<dbReference type="InterPro" id="IPR008972">
    <property type="entry name" value="Cupredoxin"/>
</dbReference>
<dbReference type="AlphaFoldDB" id="A0A9P4SDT6"/>
<feature type="chain" id="PRO_5040132361" description="Cupredoxin" evidence="1">
    <location>
        <begin position="17"/>
        <end position="253"/>
    </location>
</feature>
<sequence length="253" mass="25984">MKSYALLTLLAAAASATNHLPAEHAAAAAMTHTVTVGGVQPPADPTGTPTPMFVYSPESIQAAVGDTVHFIFMQKNHSVTQSTFAKPCVKLPEGIDSGLLPNPDGAAGVTFDLQVGTTEPIWFYCKQRTGNHCGKGMVFAINAVESSEKSFAAYKQLAIAQNGTELQSAAIVAPGATAAPSTVSLNVEAAPTQTHATQVFSDISPSASVVPGTGVDAAGQECQCSCLCGTNSFPDGTGMHNFGGFSGKMKISY</sequence>